<dbReference type="GO" id="GO:0009378">
    <property type="term" value="F:four-way junction helicase activity"/>
    <property type="evidence" value="ECO:0007669"/>
    <property type="project" value="TreeGrafter"/>
</dbReference>
<dbReference type="GO" id="GO:0003677">
    <property type="term" value="F:DNA binding"/>
    <property type="evidence" value="ECO:0007669"/>
    <property type="project" value="UniProtKB-KW"/>
</dbReference>
<dbReference type="GO" id="GO:0005737">
    <property type="term" value="C:cytoplasm"/>
    <property type="evidence" value="ECO:0007669"/>
    <property type="project" value="TreeGrafter"/>
</dbReference>
<keyword evidence="3" id="KW-0413">Isomerase</keyword>
<evidence type="ECO:0000313" key="8">
    <source>
        <dbReference type="Proteomes" id="UP000654075"/>
    </source>
</evidence>
<feature type="domain" description="Helicase C-terminal" evidence="6">
    <location>
        <begin position="1"/>
        <end position="139"/>
    </location>
</feature>
<dbReference type="PROSITE" id="PS51194">
    <property type="entry name" value="HELICASE_CTER"/>
    <property type="match status" value="1"/>
</dbReference>
<dbReference type="GO" id="GO:0005694">
    <property type="term" value="C:chromosome"/>
    <property type="evidence" value="ECO:0007669"/>
    <property type="project" value="TreeGrafter"/>
</dbReference>
<dbReference type="GO" id="GO:0006310">
    <property type="term" value="P:DNA recombination"/>
    <property type="evidence" value="ECO:0007669"/>
    <property type="project" value="TreeGrafter"/>
</dbReference>
<evidence type="ECO:0000259" key="6">
    <source>
        <dbReference type="PROSITE" id="PS51194"/>
    </source>
</evidence>
<dbReference type="GO" id="GO:0006281">
    <property type="term" value="P:DNA repair"/>
    <property type="evidence" value="ECO:0007669"/>
    <property type="project" value="TreeGrafter"/>
</dbReference>
<dbReference type="SUPFAM" id="SSF52540">
    <property type="entry name" value="P-loop containing nucleoside triphosphate hydrolases"/>
    <property type="match status" value="1"/>
</dbReference>
<keyword evidence="8" id="KW-1185">Reference proteome</keyword>
<dbReference type="GO" id="GO:0043138">
    <property type="term" value="F:3'-5' DNA helicase activity"/>
    <property type="evidence" value="ECO:0007669"/>
    <property type="project" value="UniProtKB-EC"/>
</dbReference>
<evidence type="ECO:0000256" key="1">
    <source>
        <dbReference type="ARBA" id="ARBA00005446"/>
    </source>
</evidence>
<dbReference type="InterPro" id="IPR027417">
    <property type="entry name" value="P-loop_NTPase"/>
</dbReference>
<dbReference type="PANTHER" id="PTHR13710:SF105">
    <property type="entry name" value="ATP-DEPENDENT DNA HELICASE Q1"/>
    <property type="match status" value="1"/>
</dbReference>
<dbReference type="InterPro" id="IPR001650">
    <property type="entry name" value="Helicase_C-like"/>
</dbReference>
<dbReference type="PANTHER" id="PTHR13710">
    <property type="entry name" value="DNA HELICASE RECQ FAMILY MEMBER"/>
    <property type="match status" value="1"/>
</dbReference>
<comment type="caution">
    <text evidence="7">The sequence shown here is derived from an EMBL/GenBank/DDBJ whole genome shotgun (WGS) entry which is preliminary data.</text>
</comment>
<dbReference type="OrthoDB" id="10261556at2759"/>
<proteinExistence type="inferred from homology"/>
<gene>
    <name evidence="7" type="ORF">PGLA1383_LOCUS12023</name>
</gene>
<evidence type="ECO:0000256" key="2">
    <source>
        <dbReference type="ARBA" id="ARBA00023125"/>
    </source>
</evidence>
<keyword evidence="2" id="KW-0238">DNA-binding</keyword>
<protein>
    <recommendedName>
        <fullName evidence="5">DNA 3'-5' helicase</fullName>
        <ecNumber evidence="5">5.6.2.4</ecNumber>
    </recommendedName>
</protein>
<dbReference type="AlphaFoldDB" id="A0A813E3Q3"/>
<evidence type="ECO:0000313" key="7">
    <source>
        <dbReference type="EMBL" id="CAE8593428.1"/>
    </source>
</evidence>
<sequence length="988" mass="111300">MIVYTPMPSTAAKVARKLESLLQDQGVQVGVYTGATGKDERERVQSAFDSGEVQVLVATVAFGMGIDKPDIRKIIHYGLPKCMEDYHQQIGRAGRDGLPSSCVILFDNSDEKLWFSKWFTQGYENWDQDDLRKHLESAEHLHQLVVGHSCRHQSILSYFGRAAEIQLLKTSNLCRCDVCLGRRGEWLGTAKPRDFFREARLVLEAVKMAQEFTRDKWVSKEAVLRLVISPSSSVPFGVSQVMLERLWAFRDELPRYRRTKAYAGQIFDMLYWDGHLTRQLTSSQDFRSFIWRMTEFGESALRWGRSIHLLPTSSIRKLELEPKERKQVEQANKTYNKMKQLVLKRLPYRIGELRNLSSGEDPIDHSETWGWLSSMSDSMKEHAAEAAHTLKMYENIGDEGETTEGIHVMVQKQVSTETIARMANCNESPRSTKDPVATLCSDLHGAGVYCRRKMLNHVLGQHLQNTLVSRELVFDYVLDARKFHTCVVQLPSHSLRFSSGKAYSRQAAACVSAIINALIALLHIPLPVSGTDATPISDLQRVSLLDDGASQSEVRPGHILQSLLFACLSQHMQRPPRKPDVAFTFLLDSRKCYRCVVTLRVLGGLQFSTKMAHTQKGNAKQSSMLHACLALIKAKTGYAKASTKEESRLLSCIAKRMQRPPVEDDVGFSFLSDSNKSWRCVITLHALGGLEISSGRPQRRRDAAKSLAISRACTTLERSETQHAKIRNKQDCRLLACLATRMQFAPVEEDVEFRYVLDSNKSWRCVVTFRALEGLEISNKKPLKSKDRAKHAAISRACIILMRADSEYAKANRKQDSHLLACLAKRMQRPPVEEDVQFRYLLDSKNTWLCVVTLHGFRGLEISNGRPQARRDVAKSLAISFACTALLTPDSVFAKGSNKMDSRLLACMAGRMQRSPLEEDVKFRYVSDSSKSWRCVITLHALAGLEFATRTPQSHKHLAKRLAILCACTALMKTDPVCALAGSKPDSL</sequence>
<dbReference type="Gene3D" id="3.40.50.300">
    <property type="entry name" value="P-loop containing nucleotide triphosphate hydrolases"/>
    <property type="match status" value="1"/>
</dbReference>
<evidence type="ECO:0000256" key="4">
    <source>
        <dbReference type="ARBA" id="ARBA00034617"/>
    </source>
</evidence>
<name>A0A813E3Q3_POLGL</name>
<dbReference type="Pfam" id="PF00271">
    <property type="entry name" value="Helicase_C"/>
    <property type="match status" value="1"/>
</dbReference>
<comment type="catalytic activity">
    <reaction evidence="4">
        <text>Couples ATP hydrolysis with the unwinding of duplex DNA by translocating in the 3'-5' direction.</text>
        <dbReference type="EC" id="5.6.2.4"/>
    </reaction>
</comment>
<dbReference type="EC" id="5.6.2.4" evidence="5"/>
<evidence type="ECO:0000256" key="5">
    <source>
        <dbReference type="ARBA" id="ARBA00034808"/>
    </source>
</evidence>
<organism evidence="7 8">
    <name type="scientific">Polarella glacialis</name>
    <name type="common">Dinoflagellate</name>
    <dbReference type="NCBI Taxonomy" id="89957"/>
    <lineage>
        <taxon>Eukaryota</taxon>
        <taxon>Sar</taxon>
        <taxon>Alveolata</taxon>
        <taxon>Dinophyceae</taxon>
        <taxon>Suessiales</taxon>
        <taxon>Suessiaceae</taxon>
        <taxon>Polarella</taxon>
    </lineage>
</organism>
<evidence type="ECO:0000256" key="3">
    <source>
        <dbReference type="ARBA" id="ARBA00023235"/>
    </source>
</evidence>
<accession>A0A813E3Q3</accession>
<dbReference type="SMART" id="SM00490">
    <property type="entry name" value="HELICc"/>
    <property type="match status" value="1"/>
</dbReference>
<dbReference type="Proteomes" id="UP000654075">
    <property type="component" value="Unassembled WGS sequence"/>
</dbReference>
<reference evidence="7" key="1">
    <citation type="submission" date="2021-02" db="EMBL/GenBank/DDBJ databases">
        <authorList>
            <person name="Dougan E. K."/>
            <person name="Rhodes N."/>
            <person name="Thang M."/>
            <person name="Chan C."/>
        </authorList>
    </citation>
    <scope>NUCLEOTIDE SEQUENCE</scope>
</reference>
<dbReference type="EMBL" id="CAJNNV010006327">
    <property type="protein sequence ID" value="CAE8593428.1"/>
    <property type="molecule type" value="Genomic_DNA"/>
</dbReference>
<comment type="similarity">
    <text evidence="1">Belongs to the helicase family. RecQ subfamily.</text>
</comment>